<accession>A0A316Z1N2</accession>
<organism evidence="2 3">
    <name type="scientific">Tilletiopsis washingtonensis</name>
    <dbReference type="NCBI Taxonomy" id="58919"/>
    <lineage>
        <taxon>Eukaryota</taxon>
        <taxon>Fungi</taxon>
        <taxon>Dikarya</taxon>
        <taxon>Basidiomycota</taxon>
        <taxon>Ustilaginomycotina</taxon>
        <taxon>Exobasidiomycetes</taxon>
        <taxon>Entylomatales</taxon>
        <taxon>Entylomatales incertae sedis</taxon>
        <taxon>Tilletiopsis</taxon>
    </lineage>
</organism>
<dbReference type="RefSeq" id="XP_025595720.1">
    <property type="nucleotide sequence ID" value="XM_025745518.1"/>
</dbReference>
<proteinExistence type="predicted"/>
<evidence type="ECO:0000256" key="1">
    <source>
        <dbReference type="SAM" id="MobiDB-lite"/>
    </source>
</evidence>
<dbReference type="AlphaFoldDB" id="A0A316Z1N2"/>
<sequence length="814" mass="88622">MATPLRLLRGQASVLRSPSPWLARSLSSAASDVLAAAEAQAASSSKRPAEEDARVRSASSFPAEPASSVIDVAAYLAQVSKEVDGGRGHADESVELAELDAVVERAARKCMRRRRSRRTPAGEVDEELKRVATLWKETYREVAKAFTRTQLGQLIKLAGIKGASTGAKEMLVRKILLNYVELQDPTAASSLSHANPSPSRAASKAAVEAHRQTLPMRRSEAWLFATQVPFGTVRKQLRLGAADAQVLRAEMGFEMMLKAASDEQLQKLTKWLEEWKSTITRTTITLSSLFAPNVARPDAIPVRVLRDICSASDCFLTNVTLESEPDVDGASHEPSVRIDALTPSSHQRALSLLRAWAHDAASQRLLLAYEPSAAEQELALPLHEPTYAFIPHAAVQPVPPLSRREGLTWRMTRQYKAWELGNAAPPRQLRKVQDEQAMAEVWKKLDAAEEVELQDASYTREVHFGHFLYSSDSATSLLQPPLSGQWALAPALAELASEQVAPLFHPAHPPLVLSLARSAHVPALDPNMGLGARKSSQRLQLARLTYRDEQGKMLVVDVEQPVPEAFEEQKAKAAATSGSSTNASQDDEITARWATSSAPQNDAKADPLDELADVLEGMLRDDPFDEAASSGTTSDATAAKRQRPAHADLLQTYWRVAREADVLVPDSPIDMRLISCAAVPLPAETEMDVADALGEFVEQWAQLVKRFDKNAATKAQAQHTAPPVPLSHEVNPIVPSALVLSNGTTLQLQSAVSLSRHELVFSAATLRIDGVMADGDSAPRQEASLVLDADCAWDQTAMLIKDVLDGQYRTLRAR</sequence>
<feature type="compositionally biased region" description="Low complexity" evidence="1">
    <location>
        <begin position="627"/>
        <end position="639"/>
    </location>
</feature>
<reference evidence="2 3" key="1">
    <citation type="journal article" date="2018" name="Mol. Biol. Evol.">
        <title>Broad Genomic Sampling Reveals a Smut Pathogenic Ancestry of the Fungal Clade Ustilaginomycotina.</title>
        <authorList>
            <person name="Kijpornyongpan T."/>
            <person name="Mondo S.J."/>
            <person name="Barry K."/>
            <person name="Sandor L."/>
            <person name="Lee J."/>
            <person name="Lipzen A."/>
            <person name="Pangilinan J."/>
            <person name="LaButti K."/>
            <person name="Hainaut M."/>
            <person name="Henrissat B."/>
            <person name="Grigoriev I.V."/>
            <person name="Spatafora J.W."/>
            <person name="Aime M.C."/>
        </authorList>
    </citation>
    <scope>NUCLEOTIDE SEQUENCE [LARGE SCALE GENOMIC DNA]</scope>
    <source>
        <strain evidence="2 3">MCA 4186</strain>
    </source>
</reference>
<feature type="region of interest" description="Disordered" evidence="1">
    <location>
        <begin position="623"/>
        <end position="643"/>
    </location>
</feature>
<dbReference type="Proteomes" id="UP000245946">
    <property type="component" value="Unassembled WGS sequence"/>
</dbReference>
<name>A0A316Z1N2_9BASI</name>
<protein>
    <submittedName>
        <fullName evidence="2">Uncharacterized protein</fullName>
    </submittedName>
</protein>
<feature type="region of interest" description="Disordered" evidence="1">
    <location>
        <begin position="567"/>
        <end position="587"/>
    </location>
</feature>
<keyword evidence="3" id="KW-1185">Reference proteome</keyword>
<gene>
    <name evidence="2" type="ORF">FA09DRAFT_362814</name>
</gene>
<evidence type="ECO:0000313" key="2">
    <source>
        <dbReference type="EMBL" id="PWN95441.1"/>
    </source>
</evidence>
<feature type="compositionally biased region" description="Low complexity" evidence="1">
    <location>
        <begin position="572"/>
        <end position="584"/>
    </location>
</feature>
<feature type="region of interest" description="Disordered" evidence="1">
    <location>
        <begin position="37"/>
        <end position="60"/>
    </location>
</feature>
<evidence type="ECO:0000313" key="3">
    <source>
        <dbReference type="Proteomes" id="UP000245946"/>
    </source>
</evidence>
<dbReference type="GeneID" id="37273062"/>
<dbReference type="EMBL" id="KZ819304">
    <property type="protein sequence ID" value="PWN95441.1"/>
    <property type="molecule type" value="Genomic_DNA"/>
</dbReference>